<dbReference type="GO" id="GO:0031012">
    <property type="term" value="C:extracellular matrix"/>
    <property type="evidence" value="ECO:0007669"/>
    <property type="project" value="TreeGrafter"/>
</dbReference>
<dbReference type="PANTHER" id="PTHR12236">
    <property type="entry name" value="STRUCTURAL CONTITUENT OF CUTICLE"/>
    <property type="match status" value="1"/>
</dbReference>
<dbReference type="STRING" id="112268.A0A182WBB1"/>
<feature type="signal peptide" evidence="4">
    <location>
        <begin position="1"/>
        <end position="16"/>
    </location>
</feature>
<name>A0A182WBB1_9DIPT</name>
<keyword evidence="6" id="KW-1185">Reference proteome</keyword>
<dbReference type="GO" id="GO:0042302">
    <property type="term" value="F:structural constituent of cuticle"/>
    <property type="evidence" value="ECO:0007669"/>
    <property type="project" value="UniProtKB-UniRule"/>
</dbReference>
<reference evidence="6" key="1">
    <citation type="submission" date="2013-03" db="EMBL/GenBank/DDBJ databases">
        <title>The Genome Sequence of Anopheles minimus MINIMUS1.</title>
        <authorList>
            <consortium name="The Broad Institute Genomics Platform"/>
            <person name="Neafsey D.E."/>
            <person name="Walton C."/>
            <person name="Walker B."/>
            <person name="Young S.K."/>
            <person name="Zeng Q."/>
            <person name="Gargeya S."/>
            <person name="Fitzgerald M."/>
            <person name="Haas B."/>
            <person name="Abouelleil A."/>
            <person name="Allen A.W."/>
            <person name="Alvarado L."/>
            <person name="Arachchi H.M."/>
            <person name="Berlin A.M."/>
            <person name="Chapman S.B."/>
            <person name="Gainer-Dewar J."/>
            <person name="Goldberg J."/>
            <person name="Griggs A."/>
            <person name="Gujja S."/>
            <person name="Hansen M."/>
            <person name="Howarth C."/>
            <person name="Imamovic A."/>
            <person name="Ireland A."/>
            <person name="Larimer J."/>
            <person name="McCowan C."/>
            <person name="Murphy C."/>
            <person name="Pearson M."/>
            <person name="Poon T.W."/>
            <person name="Priest M."/>
            <person name="Roberts A."/>
            <person name="Saif S."/>
            <person name="Shea T."/>
            <person name="Sisk P."/>
            <person name="Sykes S."/>
            <person name="Wortman J."/>
            <person name="Nusbaum C."/>
            <person name="Birren B."/>
        </authorList>
    </citation>
    <scope>NUCLEOTIDE SEQUENCE [LARGE SCALE GENOMIC DNA]</scope>
    <source>
        <strain evidence="6">MINIMUS1</strain>
    </source>
</reference>
<dbReference type="PROSITE" id="PS51155">
    <property type="entry name" value="CHIT_BIND_RR_2"/>
    <property type="match status" value="3"/>
</dbReference>
<keyword evidence="3" id="KW-0472">Membrane</keyword>
<feature type="transmembrane region" description="Helical" evidence="3">
    <location>
        <begin position="262"/>
        <end position="281"/>
    </location>
</feature>
<sequence length="442" mass="49610">MIKIALILAMAVAVLGYGHEHHDYHSHPSYKFEYGVKDPHTGDHKSQWEHRDGDVVKGAYTLHEADGTERVVEYSSDKHNGFQAHVKRIIVLTVACMVVAASAQYWGGAGYGYGAEHHGHHDYYSHPSYKFEYGVKDPHTGDHKSQWEHRDGDVVKGAYTLHEADGTERVVEYSSDKHNGFQAHVKRVGHAYHPQVYGTQGQDAAVDEEQSFLVALAMSIAVMLWRLVVIVVLKLMRHLLISLMMVMLFLVFLMRWRYMMFLLRDVTSVLLMVIAVGSAYVTGNGYKILTKHSSQYFGNGANSIDSYQPLGIGSGYSEAGLVGYKSYQDGGYPENGYDYSDHYAYPKYKYDYGVQDAHTGDHKSQWEIRDGDVVKGGYTLYDADGTKRVVEYTADKHNGFNAVVKKIGHASHPQVYKTEHGISGGGYDEAEGYSYSNINQHL</sequence>
<keyword evidence="4" id="KW-0732">Signal</keyword>
<dbReference type="InterPro" id="IPR031311">
    <property type="entry name" value="CHIT_BIND_RR_consensus"/>
</dbReference>
<dbReference type="PANTHER" id="PTHR12236:SF76">
    <property type="entry name" value="ADULT-SPECIFIC CUTICULAR PROTEIN ACP-20-LIKE PROTEIN"/>
    <property type="match status" value="1"/>
</dbReference>
<evidence type="ECO:0000256" key="4">
    <source>
        <dbReference type="SAM" id="SignalP"/>
    </source>
</evidence>
<protein>
    <submittedName>
        <fullName evidence="5">Uncharacterized protein</fullName>
    </submittedName>
</protein>
<accession>A0A182WBB1</accession>
<dbReference type="InterPro" id="IPR000618">
    <property type="entry name" value="Insect_cuticle"/>
</dbReference>
<proteinExistence type="predicted"/>
<feature type="chain" id="PRO_5008141049" evidence="4">
    <location>
        <begin position="17"/>
        <end position="442"/>
    </location>
</feature>
<dbReference type="PROSITE" id="PS00233">
    <property type="entry name" value="CHIT_BIND_RR_1"/>
    <property type="match status" value="1"/>
</dbReference>
<dbReference type="Proteomes" id="UP000075920">
    <property type="component" value="Unassembled WGS sequence"/>
</dbReference>
<organism evidence="5 6">
    <name type="scientific">Anopheles minimus</name>
    <dbReference type="NCBI Taxonomy" id="112268"/>
    <lineage>
        <taxon>Eukaryota</taxon>
        <taxon>Metazoa</taxon>
        <taxon>Ecdysozoa</taxon>
        <taxon>Arthropoda</taxon>
        <taxon>Hexapoda</taxon>
        <taxon>Insecta</taxon>
        <taxon>Pterygota</taxon>
        <taxon>Neoptera</taxon>
        <taxon>Endopterygota</taxon>
        <taxon>Diptera</taxon>
        <taxon>Nematocera</taxon>
        <taxon>Culicoidea</taxon>
        <taxon>Culicidae</taxon>
        <taxon>Anophelinae</taxon>
        <taxon>Anopheles</taxon>
    </lineage>
</organism>
<dbReference type="EnsemblMetazoa" id="AMIN007639-RA">
    <property type="protein sequence ID" value="AMIN007639-PA"/>
    <property type="gene ID" value="AMIN007639"/>
</dbReference>
<dbReference type="Pfam" id="PF00379">
    <property type="entry name" value="Chitin_bind_4"/>
    <property type="match status" value="3"/>
</dbReference>
<dbReference type="GO" id="GO:0005615">
    <property type="term" value="C:extracellular space"/>
    <property type="evidence" value="ECO:0007669"/>
    <property type="project" value="TreeGrafter"/>
</dbReference>
<evidence type="ECO:0000313" key="6">
    <source>
        <dbReference type="Proteomes" id="UP000075920"/>
    </source>
</evidence>
<keyword evidence="1 2" id="KW-0193">Cuticle</keyword>
<feature type="transmembrane region" description="Helical" evidence="3">
    <location>
        <begin position="239"/>
        <end position="256"/>
    </location>
</feature>
<evidence type="ECO:0000256" key="1">
    <source>
        <dbReference type="ARBA" id="ARBA00022460"/>
    </source>
</evidence>
<feature type="transmembrane region" description="Helical" evidence="3">
    <location>
        <begin position="212"/>
        <end position="232"/>
    </location>
</feature>
<dbReference type="AlphaFoldDB" id="A0A182WBB1"/>
<keyword evidence="3" id="KW-0812">Transmembrane</keyword>
<dbReference type="PRINTS" id="PR00947">
    <property type="entry name" value="CUTICLE"/>
</dbReference>
<evidence type="ECO:0000313" key="5">
    <source>
        <dbReference type="EnsemblMetazoa" id="AMIN007639-PA"/>
    </source>
</evidence>
<reference evidence="5" key="2">
    <citation type="submission" date="2020-05" db="UniProtKB">
        <authorList>
            <consortium name="EnsemblMetazoa"/>
        </authorList>
    </citation>
    <scope>IDENTIFICATION</scope>
    <source>
        <strain evidence="5">MINIMUS1</strain>
    </source>
</reference>
<keyword evidence="3" id="KW-1133">Transmembrane helix</keyword>
<dbReference type="InterPro" id="IPR051217">
    <property type="entry name" value="Insect_Cuticle_Struc_Prot"/>
</dbReference>
<evidence type="ECO:0000256" key="2">
    <source>
        <dbReference type="PROSITE-ProRule" id="PRU00497"/>
    </source>
</evidence>
<dbReference type="VEuPathDB" id="VectorBase:AMIN007639"/>
<evidence type="ECO:0000256" key="3">
    <source>
        <dbReference type="SAM" id="Phobius"/>
    </source>
</evidence>